<protein>
    <submittedName>
        <fullName evidence="1">Uncharacterized protein</fullName>
    </submittedName>
</protein>
<reference evidence="1 2" key="1">
    <citation type="submission" date="2017-03" db="EMBL/GenBank/DDBJ databases">
        <authorList>
            <person name="Afonso C.L."/>
            <person name="Miller P.J."/>
            <person name="Scott M.A."/>
            <person name="Spackman E."/>
            <person name="Goraichik I."/>
            <person name="Dimitrov K.M."/>
            <person name="Suarez D.L."/>
            <person name="Swayne D.E."/>
        </authorList>
    </citation>
    <scope>NUCLEOTIDE SEQUENCE [LARGE SCALE GENOMIC DNA]</scope>
    <source>
        <strain evidence="1 2">CECT 7745</strain>
    </source>
</reference>
<keyword evidence="2" id="KW-1185">Reference proteome</keyword>
<dbReference type="AlphaFoldDB" id="A0A1X7BQE4"/>
<evidence type="ECO:0000313" key="2">
    <source>
        <dbReference type="Proteomes" id="UP000193224"/>
    </source>
</evidence>
<gene>
    <name evidence="1" type="ORF">ROA7745_01602</name>
</gene>
<organism evidence="1 2">
    <name type="scientific">Roseovarius aestuarii</name>
    <dbReference type="NCBI Taxonomy" id="475083"/>
    <lineage>
        <taxon>Bacteria</taxon>
        <taxon>Pseudomonadati</taxon>
        <taxon>Pseudomonadota</taxon>
        <taxon>Alphaproteobacteria</taxon>
        <taxon>Rhodobacterales</taxon>
        <taxon>Roseobacteraceae</taxon>
        <taxon>Roseovarius</taxon>
    </lineage>
</organism>
<sequence>MGRAFKTGLNRVLARGPCRIPFHSEFDVNWSGFPEQGQAMLAEVKTSPGDDFG</sequence>
<name>A0A1X7BQE4_9RHOB</name>
<evidence type="ECO:0000313" key="1">
    <source>
        <dbReference type="EMBL" id="SMC11783.1"/>
    </source>
</evidence>
<dbReference type="EMBL" id="FWXB01000004">
    <property type="protein sequence ID" value="SMC11783.1"/>
    <property type="molecule type" value="Genomic_DNA"/>
</dbReference>
<dbReference type="Proteomes" id="UP000193224">
    <property type="component" value="Unassembled WGS sequence"/>
</dbReference>
<proteinExistence type="predicted"/>
<accession>A0A1X7BQE4</accession>